<protein>
    <submittedName>
        <fullName evidence="2">Uncharacterized protein</fullName>
    </submittedName>
</protein>
<comment type="caution">
    <text evidence="2">The sequence shown here is derived from an EMBL/GenBank/DDBJ whole genome shotgun (WGS) entry which is preliminary data.</text>
</comment>
<evidence type="ECO:0000313" key="2">
    <source>
        <dbReference type="EMBL" id="MED6177949.1"/>
    </source>
</evidence>
<dbReference type="EMBL" id="JASCZI010154306">
    <property type="protein sequence ID" value="MED6177949.1"/>
    <property type="molecule type" value="Genomic_DNA"/>
</dbReference>
<evidence type="ECO:0000256" key="1">
    <source>
        <dbReference type="SAM" id="Phobius"/>
    </source>
</evidence>
<reference evidence="2 3" key="1">
    <citation type="journal article" date="2023" name="Plants (Basel)">
        <title>Bridging the Gap: Combining Genomics and Transcriptomics Approaches to Understand Stylosanthes scabra, an Orphan Legume from the Brazilian Caatinga.</title>
        <authorList>
            <person name="Ferreira-Neto J.R.C."/>
            <person name="da Silva M.D."/>
            <person name="Binneck E."/>
            <person name="de Melo N.F."/>
            <person name="da Silva R.H."/>
            <person name="de Melo A.L.T.M."/>
            <person name="Pandolfi V."/>
            <person name="Bustamante F.O."/>
            <person name="Brasileiro-Vidal A.C."/>
            <person name="Benko-Iseppon A.M."/>
        </authorList>
    </citation>
    <scope>NUCLEOTIDE SEQUENCE [LARGE SCALE GENOMIC DNA]</scope>
    <source>
        <tissue evidence="2">Leaves</tissue>
    </source>
</reference>
<feature type="transmembrane region" description="Helical" evidence="1">
    <location>
        <begin position="55"/>
        <end position="77"/>
    </location>
</feature>
<keyword evidence="1" id="KW-0812">Transmembrane</keyword>
<sequence>MPELPMGKKEKKKAAATVGGTLLLLLSPSTLKKKREKDDVNSEEEKWDAVALSPLLLYSLSASQVSATALLVFFISARLRSEPHTESHNDFTFRQWRVPAVSAISAVSFSSFYPLFLFLVPDLQFALLGYVLLLYSSVMCYLLA</sequence>
<feature type="transmembrane region" description="Helical" evidence="1">
    <location>
        <begin position="98"/>
        <end position="119"/>
    </location>
</feature>
<keyword evidence="1" id="KW-1133">Transmembrane helix</keyword>
<feature type="transmembrane region" description="Helical" evidence="1">
    <location>
        <begin position="125"/>
        <end position="143"/>
    </location>
</feature>
<organism evidence="2 3">
    <name type="scientific">Stylosanthes scabra</name>
    <dbReference type="NCBI Taxonomy" id="79078"/>
    <lineage>
        <taxon>Eukaryota</taxon>
        <taxon>Viridiplantae</taxon>
        <taxon>Streptophyta</taxon>
        <taxon>Embryophyta</taxon>
        <taxon>Tracheophyta</taxon>
        <taxon>Spermatophyta</taxon>
        <taxon>Magnoliopsida</taxon>
        <taxon>eudicotyledons</taxon>
        <taxon>Gunneridae</taxon>
        <taxon>Pentapetalae</taxon>
        <taxon>rosids</taxon>
        <taxon>fabids</taxon>
        <taxon>Fabales</taxon>
        <taxon>Fabaceae</taxon>
        <taxon>Papilionoideae</taxon>
        <taxon>50 kb inversion clade</taxon>
        <taxon>dalbergioids sensu lato</taxon>
        <taxon>Dalbergieae</taxon>
        <taxon>Pterocarpus clade</taxon>
        <taxon>Stylosanthes</taxon>
    </lineage>
</organism>
<proteinExistence type="predicted"/>
<keyword evidence="1" id="KW-0472">Membrane</keyword>
<gene>
    <name evidence="2" type="ORF">PIB30_103022</name>
</gene>
<keyword evidence="3" id="KW-1185">Reference proteome</keyword>
<name>A0ABU6VWP6_9FABA</name>
<dbReference type="Proteomes" id="UP001341840">
    <property type="component" value="Unassembled WGS sequence"/>
</dbReference>
<evidence type="ECO:0000313" key="3">
    <source>
        <dbReference type="Proteomes" id="UP001341840"/>
    </source>
</evidence>
<accession>A0ABU6VWP6</accession>